<dbReference type="Proteomes" id="UP000823736">
    <property type="component" value="Unassembled WGS sequence"/>
</dbReference>
<gene>
    <name evidence="2" type="ORF">J2753_000676</name>
</gene>
<evidence type="ECO:0000313" key="2">
    <source>
        <dbReference type="EMBL" id="MBP1986203.1"/>
    </source>
</evidence>
<proteinExistence type="predicted"/>
<dbReference type="EMBL" id="JAGGLC010000001">
    <property type="protein sequence ID" value="MBP1986203.1"/>
    <property type="molecule type" value="Genomic_DNA"/>
</dbReference>
<keyword evidence="3" id="KW-1185">Reference proteome</keyword>
<dbReference type="RefSeq" id="WP_209490435.1">
    <property type="nucleotide sequence ID" value="NZ_JAGGLC010000001.1"/>
</dbReference>
<dbReference type="InterPro" id="IPR036390">
    <property type="entry name" value="WH_DNA-bd_sf"/>
</dbReference>
<dbReference type="Gene3D" id="1.10.10.10">
    <property type="entry name" value="Winged helix-like DNA-binding domain superfamily/Winged helix DNA-binding domain"/>
    <property type="match status" value="1"/>
</dbReference>
<sequence>MKFTAQCYRLEREVYSYFDLEKPLKFSRVFKSGKPSYLDVLTMDMRSPKLLPLALLALNEEGQIEGITRFQKLVFMAQKEIPNLQTREYTFKSYDYGPFSKELYDDIDALVRNGYVERTVEQTGNGNEKHIYSLTEKGREYIHQILESKSGSDDLAVESLRQLKDEYNDMPMLKLIRLVYNKHPEYAEDSKLEV</sequence>
<evidence type="ECO:0000259" key="1">
    <source>
        <dbReference type="Pfam" id="PF03551"/>
    </source>
</evidence>
<accession>A0A8T4GVX5</accession>
<feature type="domain" description="Transcription regulator PadR N-terminal" evidence="1">
    <location>
        <begin position="102"/>
        <end position="143"/>
    </location>
</feature>
<comment type="caution">
    <text evidence="2">The sequence shown here is derived from an EMBL/GenBank/DDBJ whole genome shotgun (WGS) entry which is preliminary data.</text>
</comment>
<dbReference type="SUPFAM" id="SSF46785">
    <property type="entry name" value="Winged helix' DNA-binding domain"/>
    <property type="match status" value="1"/>
</dbReference>
<dbReference type="InterPro" id="IPR036388">
    <property type="entry name" value="WH-like_DNA-bd_sf"/>
</dbReference>
<dbReference type="InterPro" id="IPR005149">
    <property type="entry name" value="Tscrpt_reg_PadR_N"/>
</dbReference>
<name>A0A8T4GVX5_9EURY</name>
<organism evidence="2 3">
    <name type="scientific">Halolamina salifodinae</name>
    <dbReference type="NCBI Taxonomy" id="1202767"/>
    <lineage>
        <taxon>Archaea</taxon>
        <taxon>Methanobacteriati</taxon>
        <taxon>Methanobacteriota</taxon>
        <taxon>Stenosarchaea group</taxon>
        <taxon>Halobacteria</taxon>
        <taxon>Halobacteriales</taxon>
        <taxon>Haloferacaceae</taxon>
    </lineage>
</organism>
<dbReference type="OrthoDB" id="34535at2157"/>
<reference evidence="2" key="1">
    <citation type="submission" date="2021-03" db="EMBL/GenBank/DDBJ databases">
        <title>Genomic Encyclopedia of Type Strains, Phase IV (KMG-IV): sequencing the most valuable type-strain genomes for metagenomic binning, comparative biology and taxonomic classification.</title>
        <authorList>
            <person name="Goeker M."/>
        </authorList>
    </citation>
    <scope>NUCLEOTIDE SEQUENCE</scope>
    <source>
        <strain evidence="2">DSM 26232</strain>
    </source>
</reference>
<dbReference type="Pfam" id="PF03551">
    <property type="entry name" value="PadR"/>
    <property type="match status" value="1"/>
</dbReference>
<evidence type="ECO:0000313" key="3">
    <source>
        <dbReference type="Proteomes" id="UP000823736"/>
    </source>
</evidence>
<protein>
    <submittedName>
        <fullName evidence="2">Uncharacterized protein YwgA</fullName>
    </submittedName>
</protein>
<dbReference type="AlphaFoldDB" id="A0A8T4GVX5"/>